<gene>
    <name evidence="8" type="primary">uao</name>
    <name evidence="8" type="ORF">E3A20_00170</name>
</gene>
<sequence length="168" mass="18898">MDLERLNQADQATAESWFFHCLGVRQWAQSMTRRRPFANATSLIRDAEDMASKLPRDAWLAAFQEHPKIGDLQSLKKRFQSTAHLASHEQASVHAASEQVIAELAAGNAAYEDKFGFIFIICATGKSASEMLTSLKARLGNPRDQEMQTAWHEQLKITKLRLEKIGDV</sequence>
<dbReference type="InterPro" id="IPR018020">
    <property type="entry name" value="OHCU_decarboxylase"/>
</dbReference>
<dbReference type="Gene3D" id="1.10.3330.10">
    <property type="entry name" value="Oxo-4-hydroxy-4-carboxy-5-ureidoimidazoline decarboxylase"/>
    <property type="match status" value="1"/>
</dbReference>
<evidence type="ECO:0000256" key="3">
    <source>
        <dbReference type="ARBA" id="ARBA00012257"/>
    </source>
</evidence>
<dbReference type="InterPro" id="IPR017595">
    <property type="entry name" value="OHCU_decarboxylase-2"/>
</dbReference>
<dbReference type="GO" id="GO:0019628">
    <property type="term" value="P:urate catabolic process"/>
    <property type="evidence" value="ECO:0007669"/>
    <property type="project" value="TreeGrafter"/>
</dbReference>
<dbReference type="PANTHER" id="PTHR43466:SF1">
    <property type="entry name" value="2-OXO-4-HYDROXY-4-CARBOXY-5-UREIDOIMIDAZOLINE DECARBOXYLASE-RELATED"/>
    <property type="match status" value="1"/>
</dbReference>
<dbReference type="Pfam" id="PF09349">
    <property type="entry name" value="OHCU_decarbox"/>
    <property type="match status" value="1"/>
</dbReference>
<proteinExistence type="predicted"/>
<comment type="pathway">
    <text evidence="2">Purine metabolism; urate degradation; (S)-allantoin from urate: step 3/3.</text>
</comment>
<dbReference type="AlphaFoldDB" id="A0A5C6MHP0"/>
<protein>
    <recommendedName>
        <fullName evidence="3">2-oxo-4-hydroxy-4-carboxy-5-ureidoimidazoline decarboxylase</fullName>
        <ecNumber evidence="3">4.1.1.97</ecNumber>
    </recommendedName>
</protein>
<evidence type="ECO:0000313" key="8">
    <source>
        <dbReference type="EMBL" id="TWW12782.1"/>
    </source>
</evidence>
<evidence type="ECO:0000256" key="2">
    <source>
        <dbReference type="ARBA" id="ARBA00004754"/>
    </source>
</evidence>
<dbReference type="InterPro" id="IPR036778">
    <property type="entry name" value="OHCU_decarboxylase_sf"/>
</dbReference>
<reference evidence="8 9" key="2">
    <citation type="submission" date="2019-08" db="EMBL/GenBank/DDBJ databases">
        <authorList>
            <person name="Henke P."/>
        </authorList>
    </citation>
    <scope>NUCLEOTIDE SEQUENCE [LARGE SCALE GENOMIC DNA]</scope>
    <source>
        <strain evidence="8">Phe10_nw2017</strain>
    </source>
</reference>
<keyword evidence="4" id="KW-0659">Purine metabolism</keyword>
<keyword evidence="5" id="KW-0210">Decarboxylase</keyword>
<evidence type="ECO:0000256" key="6">
    <source>
        <dbReference type="ARBA" id="ARBA00023239"/>
    </source>
</evidence>
<keyword evidence="6" id="KW-0456">Lyase</keyword>
<accession>A0A5C6MHP0</accession>
<dbReference type="NCBIfam" id="TIGR03180">
    <property type="entry name" value="UraD_2"/>
    <property type="match status" value="1"/>
</dbReference>
<evidence type="ECO:0000256" key="4">
    <source>
        <dbReference type="ARBA" id="ARBA00022631"/>
    </source>
</evidence>
<organism evidence="8 9">
    <name type="scientific">Planctomyces bekefii</name>
    <dbReference type="NCBI Taxonomy" id="1653850"/>
    <lineage>
        <taxon>Bacteria</taxon>
        <taxon>Pseudomonadati</taxon>
        <taxon>Planctomycetota</taxon>
        <taxon>Planctomycetia</taxon>
        <taxon>Planctomycetales</taxon>
        <taxon>Planctomycetaceae</taxon>
        <taxon>Planctomyces</taxon>
    </lineage>
</organism>
<dbReference type="EMBL" id="SRHE01000002">
    <property type="protein sequence ID" value="TWW12782.1"/>
    <property type="molecule type" value="Genomic_DNA"/>
</dbReference>
<keyword evidence="9" id="KW-1185">Reference proteome</keyword>
<name>A0A5C6MHP0_9PLAN</name>
<evidence type="ECO:0000256" key="5">
    <source>
        <dbReference type="ARBA" id="ARBA00022793"/>
    </source>
</evidence>
<dbReference type="PANTHER" id="PTHR43466">
    <property type="entry name" value="2-OXO-4-HYDROXY-4-CARBOXY-5-UREIDOIMIDAZOLINE DECARBOXYLASE-RELATED"/>
    <property type="match status" value="1"/>
</dbReference>
<dbReference type="GO" id="GO:0006144">
    <property type="term" value="P:purine nucleobase metabolic process"/>
    <property type="evidence" value="ECO:0007669"/>
    <property type="project" value="UniProtKB-KW"/>
</dbReference>
<dbReference type="GO" id="GO:0051997">
    <property type="term" value="F:2-oxo-4-hydroxy-4-carboxy-5-ureidoimidazoline decarboxylase activity"/>
    <property type="evidence" value="ECO:0007669"/>
    <property type="project" value="UniProtKB-EC"/>
</dbReference>
<reference evidence="8 9" key="1">
    <citation type="submission" date="2019-08" db="EMBL/GenBank/DDBJ databases">
        <title>100 year-old enigma solved: identification of Planctomyces bekefii, the type genus and species of the phylum Planctomycetes.</title>
        <authorList>
            <person name="Svetlana D.N."/>
            <person name="Overmann J."/>
        </authorList>
    </citation>
    <scope>NUCLEOTIDE SEQUENCE [LARGE SCALE GENOMIC DNA]</scope>
    <source>
        <strain evidence="8">Phe10_nw2017</strain>
    </source>
</reference>
<feature type="domain" description="Oxo-4-hydroxy-4-carboxy-5-ureidoimidazoline decarboxylase" evidence="7">
    <location>
        <begin position="7"/>
        <end position="163"/>
    </location>
</feature>
<dbReference type="EC" id="4.1.1.97" evidence="3"/>
<dbReference type="SUPFAM" id="SSF158694">
    <property type="entry name" value="UraD-Like"/>
    <property type="match status" value="1"/>
</dbReference>
<evidence type="ECO:0000259" key="7">
    <source>
        <dbReference type="Pfam" id="PF09349"/>
    </source>
</evidence>
<dbReference type="NCBIfam" id="NF010372">
    <property type="entry name" value="PRK13798.1"/>
    <property type="match status" value="1"/>
</dbReference>
<comment type="catalytic activity">
    <reaction evidence="1">
        <text>5-hydroxy-2-oxo-4-ureido-2,5-dihydro-1H-imidazole-5-carboxylate + H(+) = (S)-allantoin + CO2</text>
        <dbReference type="Rhea" id="RHEA:26301"/>
        <dbReference type="ChEBI" id="CHEBI:15378"/>
        <dbReference type="ChEBI" id="CHEBI:15678"/>
        <dbReference type="ChEBI" id="CHEBI:16526"/>
        <dbReference type="ChEBI" id="CHEBI:58639"/>
        <dbReference type="EC" id="4.1.1.97"/>
    </reaction>
</comment>
<evidence type="ECO:0000313" key="9">
    <source>
        <dbReference type="Proteomes" id="UP000321083"/>
    </source>
</evidence>
<evidence type="ECO:0000256" key="1">
    <source>
        <dbReference type="ARBA" id="ARBA00001163"/>
    </source>
</evidence>
<comment type="caution">
    <text evidence="8">The sequence shown here is derived from an EMBL/GenBank/DDBJ whole genome shotgun (WGS) entry which is preliminary data.</text>
</comment>
<dbReference type="Proteomes" id="UP000321083">
    <property type="component" value="Unassembled WGS sequence"/>
</dbReference>